<protein>
    <recommendedName>
        <fullName evidence="3">Apea-like HEPN domain-containing protein</fullName>
    </recommendedName>
</protein>
<reference evidence="1 2" key="1">
    <citation type="submission" date="2017-02" db="EMBL/GenBank/DDBJ databases">
        <authorList>
            <person name="Varghese N."/>
            <person name="Submissions S."/>
        </authorList>
    </citation>
    <scope>NUCLEOTIDE SEQUENCE [LARGE SCALE GENOMIC DNA]</scope>
    <source>
        <strain evidence="1 2">VKM Ac-1787</strain>
    </source>
</reference>
<dbReference type="RefSeq" id="WP_139382409.1">
    <property type="nucleotide sequence ID" value="NZ_FUZO01000001.1"/>
</dbReference>
<keyword evidence="2" id="KW-1185">Reference proteome</keyword>
<dbReference type="EMBL" id="FUZO01000001">
    <property type="protein sequence ID" value="SKC47523.1"/>
    <property type="molecule type" value="Genomic_DNA"/>
</dbReference>
<dbReference type="Proteomes" id="UP000190827">
    <property type="component" value="Unassembled WGS sequence"/>
</dbReference>
<evidence type="ECO:0000313" key="1">
    <source>
        <dbReference type="EMBL" id="SKC47523.1"/>
    </source>
</evidence>
<sequence length="184" mass="20226">MTPDPSSLPERDPAFLVSNDITDAMGKLVVASGRVEFAAALALRACLDRTDEGTKIAFLESLQFRVTCVVVERALKGEAFGRLDPSLQRDWAQWSKEAQSFMKQRNSLLHGVIMNSPNGAASLSVNRRDKYREIDAAGILGVAVDGMVTSVRADAHNFAARIQDVIWDESLAVSHPLSGRRRRM</sequence>
<accession>A0ABY1LJ30</accession>
<proteinExistence type="predicted"/>
<name>A0ABY1LJ30_9MICO</name>
<comment type="caution">
    <text evidence="1">The sequence shown here is derived from an EMBL/GenBank/DDBJ whole genome shotgun (WGS) entry which is preliminary data.</text>
</comment>
<organism evidence="1 2">
    <name type="scientific">Plantibacter cousiniae</name>
    <name type="common">nom. nud.</name>
    <dbReference type="NCBI Taxonomy" id="199709"/>
    <lineage>
        <taxon>Bacteria</taxon>
        <taxon>Bacillati</taxon>
        <taxon>Actinomycetota</taxon>
        <taxon>Actinomycetes</taxon>
        <taxon>Micrococcales</taxon>
        <taxon>Microbacteriaceae</taxon>
        <taxon>Plantibacter</taxon>
    </lineage>
</organism>
<evidence type="ECO:0000313" key="2">
    <source>
        <dbReference type="Proteomes" id="UP000190827"/>
    </source>
</evidence>
<evidence type="ECO:0008006" key="3">
    <source>
        <dbReference type="Google" id="ProtNLM"/>
    </source>
</evidence>
<gene>
    <name evidence="1" type="ORF">SAMN06295973_1256</name>
</gene>